<dbReference type="Gene3D" id="1.10.472.80">
    <property type="entry name" value="Ypt/Rab-GAP domain of gyp1p, domain 3"/>
    <property type="match status" value="1"/>
</dbReference>
<dbReference type="PROSITE" id="PS50086">
    <property type="entry name" value="TBC_RABGAP"/>
    <property type="match status" value="1"/>
</dbReference>
<dbReference type="GO" id="GO:0031267">
    <property type="term" value="F:small GTPase binding"/>
    <property type="evidence" value="ECO:0007669"/>
    <property type="project" value="TreeGrafter"/>
</dbReference>
<feature type="compositionally biased region" description="Low complexity" evidence="1">
    <location>
        <begin position="101"/>
        <end position="113"/>
    </location>
</feature>
<dbReference type="InterPro" id="IPR050302">
    <property type="entry name" value="Rab_GAP_TBC_domain"/>
</dbReference>
<dbReference type="OrthoDB" id="289721at2759"/>
<accession>A0A9P4VRC9</accession>
<feature type="region of interest" description="Disordered" evidence="1">
    <location>
        <begin position="488"/>
        <end position="507"/>
    </location>
</feature>
<dbReference type="FunFam" id="1.10.10.750:FF:000013">
    <property type="entry name" value="Similar to TBC domain protein"/>
    <property type="match status" value="1"/>
</dbReference>
<feature type="compositionally biased region" description="Polar residues" evidence="1">
    <location>
        <begin position="340"/>
        <end position="350"/>
    </location>
</feature>
<sequence>MSTTATALELRHQQSHSFTSTLIIDSSSVSCEDNSSHEYLRSLIYPVAKQACHNPIIPFAATRLLTNNNIQLRFITPITFSRATMMSVESAPGSPPDLTTSKSSKSSSFHSSSLADAAGPNDVTHFEDITLDDLHDGSKNKRELRPRPYLSRSAMGASRGTHQATPSSRDLTNTIKQYPSLKTQVSGALREQSSLGIPNARTMRRGFTSPSSPSLAAPAPPSHTSRTPSPAKLSNFYGMSRSFSRSNPRFIPDISPLSKSPARRQSWQPGRKTVKELEDEYHDSDEDVPEDAVIWNVPISPRRPGERSTSHSPDRMSLASSANSESFDRNRHHSAPVGTLSVSSSTSNTPDLRRIPSNMSIMNGSDAGRERTKSWTAAMTHLSDEAKALTEALEVYADSNDRKIEERIQSGRSSRRSSHDKQKVSSSTIELPPVRKGNIMIDPLPISKEKEKVLTRTRPSWLPPKDPKEEKKHLKEYQQIMARSIEAERQKSAKRLEEQQSRDKTQGSISRIWDQHVLPNWDYVIREPRTRELWWRGITPRSRGVVWERAIENTLELTNASYAAALDRAKARDKELSMLDVDQQNKAKEAAWFFSIKRDVMDTFPEVKIFQPEGPLHDALVDVLMAYCMYRSDVGYVYGTHLIAALLLINVSASSAFIMLANLLNRPLPMGFLVHDIGAMSRAHQLVQQTLRYKVPKLHQYLHDTLQLDPAEYMDPLFRTMFCNGLGIDIASRIWDVYVFEGDKALIRAAVGALVSLEGKLYGTKDEVLDLLGWPANKRWDVGNEDDFMRNMRTAGKIETEVLIEEGDCTYYELTKTRCINLGGGG</sequence>
<dbReference type="AlphaFoldDB" id="A0A9P4VRC9"/>
<dbReference type="Proteomes" id="UP000799429">
    <property type="component" value="Unassembled WGS sequence"/>
</dbReference>
<dbReference type="InterPro" id="IPR053949">
    <property type="entry name" value="SBE2/SBE22_M"/>
</dbReference>
<feature type="compositionally biased region" description="Polar residues" evidence="1">
    <location>
        <begin position="160"/>
        <end position="196"/>
    </location>
</feature>
<feature type="region of interest" description="Disordered" evidence="1">
    <location>
        <begin position="87"/>
        <end position="121"/>
    </location>
</feature>
<dbReference type="EMBL" id="MU006089">
    <property type="protein sequence ID" value="KAF2842801.1"/>
    <property type="molecule type" value="Genomic_DNA"/>
</dbReference>
<gene>
    <name evidence="3" type="ORF">M501DRAFT_993572</name>
</gene>
<feature type="compositionally biased region" description="Basic and acidic residues" evidence="1">
    <location>
        <begin position="133"/>
        <end position="146"/>
    </location>
</feature>
<feature type="region of interest" description="Disordered" evidence="1">
    <location>
        <begin position="298"/>
        <end position="369"/>
    </location>
</feature>
<dbReference type="FunFam" id="1.10.8.270:FF:000034">
    <property type="entry name" value="TBC (Tre-2/Bub2/Cdc16) domain family"/>
    <property type="match status" value="1"/>
</dbReference>
<dbReference type="PANTHER" id="PTHR47219">
    <property type="entry name" value="RAB GTPASE-ACTIVATING PROTEIN 1-LIKE"/>
    <property type="match status" value="1"/>
</dbReference>
<dbReference type="Gene3D" id="1.10.8.270">
    <property type="entry name" value="putative rabgap domain of human tbc1 domain family member 14 like domains"/>
    <property type="match status" value="1"/>
</dbReference>
<dbReference type="SUPFAM" id="SSF47923">
    <property type="entry name" value="Ypt/Rab-GAP domain of gyp1p"/>
    <property type="match status" value="2"/>
</dbReference>
<name>A0A9P4VRC9_9PEZI</name>
<dbReference type="Pfam" id="PF00566">
    <property type="entry name" value="RabGAP-TBC"/>
    <property type="match status" value="1"/>
</dbReference>
<dbReference type="SMART" id="SM00164">
    <property type="entry name" value="TBC"/>
    <property type="match status" value="1"/>
</dbReference>
<feature type="domain" description="Rab-GAP TBC" evidence="2">
    <location>
        <begin position="537"/>
        <end position="742"/>
    </location>
</feature>
<organism evidence="3 4">
    <name type="scientific">Patellaria atrata CBS 101060</name>
    <dbReference type="NCBI Taxonomy" id="1346257"/>
    <lineage>
        <taxon>Eukaryota</taxon>
        <taxon>Fungi</taxon>
        <taxon>Dikarya</taxon>
        <taxon>Ascomycota</taxon>
        <taxon>Pezizomycotina</taxon>
        <taxon>Dothideomycetes</taxon>
        <taxon>Dothideomycetes incertae sedis</taxon>
        <taxon>Patellariales</taxon>
        <taxon>Patellariaceae</taxon>
        <taxon>Patellaria</taxon>
    </lineage>
</organism>
<dbReference type="GO" id="GO:0005096">
    <property type="term" value="F:GTPase activator activity"/>
    <property type="evidence" value="ECO:0007669"/>
    <property type="project" value="TreeGrafter"/>
</dbReference>
<dbReference type="Gene3D" id="1.10.10.750">
    <property type="entry name" value="Ypt/Rab-GAP domain of gyp1p, domain 1"/>
    <property type="match status" value="1"/>
</dbReference>
<evidence type="ECO:0000313" key="4">
    <source>
        <dbReference type="Proteomes" id="UP000799429"/>
    </source>
</evidence>
<dbReference type="PANTHER" id="PTHR47219:SF15">
    <property type="entry name" value="TBC1 DOMAIN FAMILY MEMBER 12 ISOFORM X1"/>
    <property type="match status" value="1"/>
</dbReference>
<dbReference type="Pfam" id="PF22874">
    <property type="entry name" value="SBE2_M"/>
    <property type="match status" value="1"/>
</dbReference>
<evidence type="ECO:0000313" key="3">
    <source>
        <dbReference type="EMBL" id="KAF2842801.1"/>
    </source>
</evidence>
<reference evidence="3" key="1">
    <citation type="journal article" date="2020" name="Stud. Mycol.">
        <title>101 Dothideomycetes genomes: a test case for predicting lifestyles and emergence of pathogens.</title>
        <authorList>
            <person name="Haridas S."/>
            <person name="Albert R."/>
            <person name="Binder M."/>
            <person name="Bloem J."/>
            <person name="Labutti K."/>
            <person name="Salamov A."/>
            <person name="Andreopoulos B."/>
            <person name="Baker S."/>
            <person name="Barry K."/>
            <person name="Bills G."/>
            <person name="Bluhm B."/>
            <person name="Cannon C."/>
            <person name="Castanera R."/>
            <person name="Culley D."/>
            <person name="Daum C."/>
            <person name="Ezra D."/>
            <person name="Gonzalez J."/>
            <person name="Henrissat B."/>
            <person name="Kuo A."/>
            <person name="Liang C."/>
            <person name="Lipzen A."/>
            <person name="Lutzoni F."/>
            <person name="Magnuson J."/>
            <person name="Mondo S."/>
            <person name="Nolan M."/>
            <person name="Ohm R."/>
            <person name="Pangilinan J."/>
            <person name="Park H.-J."/>
            <person name="Ramirez L."/>
            <person name="Alfaro M."/>
            <person name="Sun H."/>
            <person name="Tritt A."/>
            <person name="Yoshinaga Y."/>
            <person name="Zwiers L.-H."/>
            <person name="Turgeon B."/>
            <person name="Goodwin S."/>
            <person name="Spatafora J."/>
            <person name="Crous P."/>
            <person name="Grigoriev I."/>
        </authorList>
    </citation>
    <scope>NUCLEOTIDE SEQUENCE</scope>
    <source>
        <strain evidence="3">CBS 101060</strain>
    </source>
</reference>
<protein>
    <recommendedName>
        <fullName evidence="2">Rab-GAP TBC domain-containing protein</fullName>
    </recommendedName>
</protein>
<comment type="caution">
    <text evidence="3">The sequence shown here is derived from an EMBL/GenBank/DDBJ whole genome shotgun (WGS) entry which is preliminary data.</text>
</comment>
<proteinExistence type="predicted"/>
<feature type="compositionally biased region" description="Basic and acidic residues" evidence="1">
    <location>
        <begin position="303"/>
        <end position="314"/>
    </location>
</feature>
<evidence type="ECO:0000256" key="1">
    <source>
        <dbReference type="SAM" id="MobiDB-lite"/>
    </source>
</evidence>
<dbReference type="InterPro" id="IPR000195">
    <property type="entry name" value="Rab-GAP-TBC_dom"/>
</dbReference>
<evidence type="ECO:0000259" key="2">
    <source>
        <dbReference type="PROSITE" id="PS50086"/>
    </source>
</evidence>
<feature type="region of interest" description="Disordered" evidence="1">
    <location>
        <begin position="404"/>
        <end position="435"/>
    </location>
</feature>
<dbReference type="InterPro" id="IPR035969">
    <property type="entry name" value="Rab-GAP_TBC_sf"/>
</dbReference>
<feature type="compositionally biased region" description="Basic and acidic residues" evidence="1">
    <location>
        <begin position="488"/>
        <end position="505"/>
    </location>
</feature>
<keyword evidence="4" id="KW-1185">Reference proteome</keyword>
<feature type="region of interest" description="Disordered" evidence="1">
    <location>
        <begin position="133"/>
        <end position="271"/>
    </location>
</feature>